<dbReference type="OrthoDB" id="3577809at2"/>
<proteinExistence type="predicted"/>
<keyword evidence="2" id="KW-1185">Reference proteome</keyword>
<reference evidence="1 2" key="1">
    <citation type="submission" date="2017-09" db="EMBL/GenBank/DDBJ databases">
        <authorList>
            <person name="Ehlers B."/>
            <person name="Leendertz F.H."/>
        </authorList>
    </citation>
    <scope>NUCLEOTIDE SEQUENCE [LARGE SCALE GENOMIC DNA]</scope>
    <source>
        <strain evidence="1 2">DSM 45537</strain>
    </source>
</reference>
<accession>A0A285KQA1</accession>
<evidence type="ECO:0000313" key="2">
    <source>
        <dbReference type="Proteomes" id="UP000219565"/>
    </source>
</evidence>
<dbReference type="EMBL" id="OBEG01000001">
    <property type="protein sequence ID" value="SNY74795.1"/>
    <property type="molecule type" value="Genomic_DNA"/>
</dbReference>
<organism evidence="1 2">
    <name type="scientific">Nocardia amikacinitolerans</name>
    <dbReference type="NCBI Taxonomy" id="756689"/>
    <lineage>
        <taxon>Bacteria</taxon>
        <taxon>Bacillati</taxon>
        <taxon>Actinomycetota</taxon>
        <taxon>Actinomycetes</taxon>
        <taxon>Mycobacteriales</taxon>
        <taxon>Nocardiaceae</taxon>
        <taxon>Nocardia</taxon>
    </lineage>
</organism>
<name>A0A285KQA1_9NOCA</name>
<dbReference type="STRING" id="1379680.GCA_001612615_00684"/>
<dbReference type="Proteomes" id="UP000219565">
    <property type="component" value="Unassembled WGS sequence"/>
</dbReference>
<gene>
    <name evidence="1" type="ORF">SAMN04244553_0337</name>
</gene>
<protein>
    <submittedName>
        <fullName evidence="1">Uncharacterized protein</fullName>
    </submittedName>
</protein>
<dbReference type="AlphaFoldDB" id="A0A285KQA1"/>
<sequence>MRLEFLGKGGSDSGGCPTLFATDQESYLVQGWQTSRAGTVEIPHLLTGFAQPDTFIGATMTDTGRGTFILSGRPVTEPETLAQLVLAEDETAIEVPKLGRTFYGATAAQG</sequence>
<evidence type="ECO:0000313" key="1">
    <source>
        <dbReference type="EMBL" id="SNY74795.1"/>
    </source>
</evidence>